<evidence type="ECO:0000313" key="2">
    <source>
        <dbReference type="EMBL" id="CAD6198808.1"/>
    </source>
</evidence>
<dbReference type="EMBL" id="CAJGYM010000139">
    <property type="protein sequence ID" value="CAD6198808.1"/>
    <property type="molecule type" value="Genomic_DNA"/>
</dbReference>
<keyword evidence="3" id="KW-1185">Reference proteome</keyword>
<name>A0A8S1HU36_9PELO</name>
<feature type="compositionally biased region" description="Low complexity" evidence="1">
    <location>
        <begin position="51"/>
        <end position="75"/>
    </location>
</feature>
<dbReference type="OrthoDB" id="5816493at2759"/>
<evidence type="ECO:0000256" key="1">
    <source>
        <dbReference type="SAM" id="MobiDB-lite"/>
    </source>
</evidence>
<sequence length="217" mass="24027">MSDRVSTGSLGERLILRTSSTRGSVRETLTKAIRSTLRRATSSDQRKSQNSSTPMEDSSSSPRSSASSTPRTPSSGFNSMSHLPPMQSRKSSEPPCMSQSMSQCMSQSMSQSMYVQPTSLSLTATPRLTHRKYGDELSRGSWLPSTPNLHELHDYDHYDDYDVDDGTSVISSASTSRIFSSDLRRRHLKNQSLRMFLSSPGGFVLRNILCGEESLET</sequence>
<feature type="compositionally biased region" description="Low complexity" evidence="1">
    <location>
        <begin position="96"/>
        <end position="112"/>
    </location>
</feature>
<evidence type="ECO:0000313" key="3">
    <source>
        <dbReference type="Proteomes" id="UP000835052"/>
    </source>
</evidence>
<accession>A0A8S1HU36</accession>
<dbReference type="AlphaFoldDB" id="A0A8S1HU36"/>
<reference evidence="2" key="1">
    <citation type="submission" date="2020-10" db="EMBL/GenBank/DDBJ databases">
        <authorList>
            <person name="Kikuchi T."/>
        </authorList>
    </citation>
    <scope>NUCLEOTIDE SEQUENCE</scope>
    <source>
        <strain evidence="2">NKZ352</strain>
    </source>
</reference>
<feature type="region of interest" description="Disordered" evidence="1">
    <location>
        <begin position="1"/>
        <end position="112"/>
    </location>
</feature>
<comment type="caution">
    <text evidence="2">The sequence shown here is derived from an EMBL/GenBank/DDBJ whole genome shotgun (WGS) entry which is preliminary data.</text>
</comment>
<protein>
    <submittedName>
        <fullName evidence="2">Uncharacterized protein</fullName>
    </submittedName>
</protein>
<gene>
    <name evidence="2" type="ORF">CAUJ_LOCUS14714</name>
</gene>
<organism evidence="2 3">
    <name type="scientific">Caenorhabditis auriculariae</name>
    <dbReference type="NCBI Taxonomy" id="2777116"/>
    <lineage>
        <taxon>Eukaryota</taxon>
        <taxon>Metazoa</taxon>
        <taxon>Ecdysozoa</taxon>
        <taxon>Nematoda</taxon>
        <taxon>Chromadorea</taxon>
        <taxon>Rhabditida</taxon>
        <taxon>Rhabditina</taxon>
        <taxon>Rhabditomorpha</taxon>
        <taxon>Rhabditoidea</taxon>
        <taxon>Rhabditidae</taxon>
        <taxon>Peloderinae</taxon>
        <taxon>Caenorhabditis</taxon>
    </lineage>
</organism>
<dbReference type="Proteomes" id="UP000835052">
    <property type="component" value="Unassembled WGS sequence"/>
</dbReference>
<proteinExistence type="predicted"/>